<feature type="region of interest" description="Disordered" evidence="4">
    <location>
        <begin position="161"/>
        <end position="195"/>
    </location>
</feature>
<dbReference type="Proteomes" id="UP000813444">
    <property type="component" value="Unassembled WGS sequence"/>
</dbReference>
<dbReference type="Pfam" id="PF02902">
    <property type="entry name" value="Peptidase_C48"/>
    <property type="match status" value="1"/>
</dbReference>
<dbReference type="EMBL" id="JAGPNK010000013">
    <property type="protein sequence ID" value="KAH7309921.1"/>
    <property type="molecule type" value="Genomic_DNA"/>
</dbReference>
<proteinExistence type="inferred from homology"/>
<feature type="domain" description="Ubiquitin-like protease family profile" evidence="5">
    <location>
        <begin position="608"/>
        <end position="689"/>
    </location>
</feature>
<evidence type="ECO:0000256" key="4">
    <source>
        <dbReference type="SAM" id="MobiDB-lite"/>
    </source>
</evidence>
<dbReference type="AlphaFoldDB" id="A0A8K0SET1"/>
<protein>
    <recommendedName>
        <fullName evidence="5">Ubiquitin-like protease family profile domain-containing protein</fullName>
    </recommendedName>
</protein>
<evidence type="ECO:0000256" key="2">
    <source>
        <dbReference type="ARBA" id="ARBA00022670"/>
    </source>
</evidence>
<feature type="compositionally biased region" description="Basic and acidic residues" evidence="4">
    <location>
        <begin position="161"/>
        <end position="178"/>
    </location>
</feature>
<sequence length="751" mass="83723">MTSGRRDTMSSAREESLTAPEPLYNQTSQTHDRERYGNVPSPYENDLRQAEPTARSLATRLRVPIILDSILRARDEAEKLSAEIRLALAPLSSLDKRHVRSFAYSLYRNCDLLDTGLDEAVEKTRINCEQSDKGLDETNGVAQCDIGSRCGIEDCDMELKDSDRISSARPSQNDDRADTPPTPSVCQRAGGRHSPTIQAEGLNERFHGASCTAASPANISSNENLNGGWVDSVTSASTQSSTLVASPSNITASIEAMTPEATPSPTGLRGSSKQMDDCEQGCAFLINQDIDDFIDESYDQIRSFSLPGNSAETYKALFNSLTNKLQKDTTGWSDGSQWISLLEAGHSERDKGSIRYALTAIAFSQWHASQVQVMCGMPASTAAKEVSGRILGLKPADNAAMKKWEQRRKSLSTHLTRGRKWHLLVTELGSGILLKNAWRLAKSPEPALRNLIKQLQGTPKKMAVLKLLTDQITLFMESGRTDQTKFRHDMEKEGLPSLELDLVDTRFELGELLQQVQGSSTDRLLVKSANYSFGIDSLRRLGARRWLNDEVILACLHLSDRLDYVRVGFSIPLHQQSQPQKPVLRPFERAAKLIAEWHYETETTGPLVCFFPLFQRQNHFSLLEINERDMHLYHYDSMSQGDNAVVKAACEKEFPQFRYVEESALQQEDGHSCGLFTIKHARHRMLGRHAASGSGDGYDSSTLRSEVVGLFRSAWESEALVAAPRLQRKRKLDRSSQPSGGERGTRKRLRD</sequence>
<evidence type="ECO:0000256" key="1">
    <source>
        <dbReference type="ARBA" id="ARBA00005234"/>
    </source>
</evidence>
<accession>A0A8K0SET1</accession>
<dbReference type="OrthoDB" id="5084510at2759"/>
<comment type="caution">
    <text evidence="6">The sequence shown here is derived from an EMBL/GenBank/DDBJ whole genome shotgun (WGS) entry which is preliminary data.</text>
</comment>
<dbReference type="SUPFAM" id="SSF54001">
    <property type="entry name" value="Cysteine proteinases"/>
    <property type="match status" value="1"/>
</dbReference>
<dbReference type="GO" id="GO:0006508">
    <property type="term" value="P:proteolysis"/>
    <property type="evidence" value="ECO:0007669"/>
    <property type="project" value="UniProtKB-KW"/>
</dbReference>
<keyword evidence="7" id="KW-1185">Reference proteome</keyword>
<dbReference type="GO" id="GO:0008234">
    <property type="term" value="F:cysteine-type peptidase activity"/>
    <property type="evidence" value="ECO:0007669"/>
    <property type="project" value="InterPro"/>
</dbReference>
<gene>
    <name evidence="6" type="ORF">B0I35DRAFT_87743</name>
</gene>
<evidence type="ECO:0000313" key="7">
    <source>
        <dbReference type="Proteomes" id="UP000813444"/>
    </source>
</evidence>
<evidence type="ECO:0000256" key="3">
    <source>
        <dbReference type="ARBA" id="ARBA00022801"/>
    </source>
</evidence>
<feature type="region of interest" description="Disordered" evidence="4">
    <location>
        <begin position="725"/>
        <end position="751"/>
    </location>
</feature>
<dbReference type="InterPro" id="IPR003653">
    <property type="entry name" value="Peptidase_C48_C"/>
</dbReference>
<organism evidence="6 7">
    <name type="scientific">Stachybotrys elegans</name>
    <dbReference type="NCBI Taxonomy" id="80388"/>
    <lineage>
        <taxon>Eukaryota</taxon>
        <taxon>Fungi</taxon>
        <taxon>Dikarya</taxon>
        <taxon>Ascomycota</taxon>
        <taxon>Pezizomycotina</taxon>
        <taxon>Sordariomycetes</taxon>
        <taxon>Hypocreomycetidae</taxon>
        <taxon>Hypocreales</taxon>
        <taxon>Stachybotryaceae</taxon>
        <taxon>Stachybotrys</taxon>
    </lineage>
</organism>
<dbReference type="Gene3D" id="3.40.395.10">
    <property type="entry name" value="Adenoviral Proteinase, Chain A"/>
    <property type="match status" value="1"/>
</dbReference>
<dbReference type="InterPro" id="IPR038765">
    <property type="entry name" value="Papain-like_cys_pep_sf"/>
</dbReference>
<reference evidence="6" key="1">
    <citation type="journal article" date="2021" name="Nat. Commun.">
        <title>Genetic determinants of endophytism in the Arabidopsis root mycobiome.</title>
        <authorList>
            <person name="Mesny F."/>
            <person name="Miyauchi S."/>
            <person name="Thiergart T."/>
            <person name="Pickel B."/>
            <person name="Atanasova L."/>
            <person name="Karlsson M."/>
            <person name="Huettel B."/>
            <person name="Barry K.W."/>
            <person name="Haridas S."/>
            <person name="Chen C."/>
            <person name="Bauer D."/>
            <person name="Andreopoulos W."/>
            <person name="Pangilinan J."/>
            <person name="LaButti K."/>
            <person name="Riley R."/>
            <person name="Lipzen A."/>
            <person name="Clum A."/>
            <person name="Drula E."/>
            <person name="Henrissat B."/>
            <person name="Kohler A."/>
            <person name="Grigoriev I.V."/>
            <person name="Martin F.M."/>
            <person name="Hacquard S."/>
        </authorList>
    </citation>
    <scope>NUCLEOTIDE SEQUENCE</scope>
    <source>
        <strain evidence="6">MPI-CAGE-CH-0235</strain>
    </source>
</reference>
<feature type="compositionally biased region" description="Basic and acidic residues" evidence="4">
    <location>
        <begin position="1"/>
        <end position="16"/>
    </location>
</feature>
<keyword evidence="2" id="KW-0645">Protease</keyword>
<dbReference type="GO" id="GO:0019783">
    <property type="term" value="F:ubiquitin-like protein peptidase activity"/>
    <property type="evidence" value="ECO:0007669"/>
    <property type="project" value="UniProtKB-ARBA"/>
</dbReference>
<name>A0A8K0SET1_9HYPO</name>
<comment type="similarity">
    <text evidence="1">Belongs to the peptidase C48 family.</text>
</comment>
<feature type="region of interest" description="Disordered" evidence="4">
    <location>
        <begin position="1"/>
        <end position="48"/>
    </location>
</feature>
<evidence type="ECO:0000259" key="5">
    <source>
        <dbReference type="Pfam" id="PF02902"/>
    </source>
</evidence>
<keyword evidence="3" id="KW-0378">Hydrolase</keyword>
<evidence type="ECO:0000313" key="6">
    <source>
        <dbReference type="EMBL" id="KAH7309921.1"/>
    </source>
</evidence>